<evidence type="ECO:0000313" key="5">
    <source>
        <dbReference type="Proteomes" id="UP001500301"/>
    </source>
</evidence>
<comment type="similarity">
    <text evidence="1">Belongs to the NAD(P)-dependent epimerase/dehydratase family.</text>
</comment>
<evidence type="ECO:0000313" key="4">
    <source>
        <dbReference type="EMBL" id="GAA3552010.1"/>
    </source>
</evidence>
<accession>A0ABP6WKH8</accession>
<feature type="region of interest" description="Disordered" evidence="2">
    <location>
        <begin position="142"/>
        <end position="191"/>
    </location>
</feature>
<protein>
    <submittedName>
        <fullName evidence="4">NAD-dependent epimerase/dehydratase family protein</fullName>
    </submittedName>
</protein>
<reference evidence="5" key="1">
    <citation type="journal article" date="2019" name="Int. J. Syst. Evol. Microbiol.">
        <title>The Global Catalogue of Microorganisms (GCM) 10K type strain sequencing project: providing services to taxonomists for standard genome sequencing and annotation.</title>
        <authorList>
            <consortium name="The Broad Institute Genomics Platform"/>
            <consortium name="The Broad Institute Genome Sequencing Center for Infectious Disease"/>
            <person name="Wu L."/>
            <person name="Ma J."/>
        </authorList>
    </citation>
    <scope>NUCLEOTIDE SEQUENCE [LARGE SCALE GENOMIC DNA]</scope>
    <source>
        <strain evidence="5">JCM 17460</strain>
    </source>
</reference>
<dbReference type="Proteomes" id="UP001500301">
    <property type="component" value="Unassembled WGS sequence"/>
</dbReference>
<evidence type="ECO:0000256" key="2">
    <source>
        <dbReference type="SAM" id="MobiDB-lite"/>
    </source>
</evidence>
<dbReference type="InterPro" id="IPR001509">
    <property type="entry name" value="Epimerase_deHydtase"/>
</dbReference>
<organism evidence="4 5">
    <name type="scientific">Nocardioides daeguensis</name>
    <dbReference type="NCBI Taxonomy" id="908359"/>
    <lineage>
        <taxon>Bacteria</taxon>
        <taxon>Bacillati</taxon>
        <taxon>Actinomycetota</taxon>
        <taxon>Actinomycetes</taxon>
        <taxon>Propionibacteriales</taxon>
        <taxon>Nocardioidaceae</taxon>
        <taxon>Nocardioides</taxon>
    </lineage>
</organism>
<proteinExistence type="inferred from homology"/>
<dbReference type="EMBL" id="BAABBB010000028">
    <property type="protein sequence ID" value="GAA3552010.1"/>
    <property type="molecule type" value="Genomic_DNA"/>
</dbReference>
<comment type="caution">
    <text evidence="4">The sequence shown here is derived from an EMBL/GenBank/DDBJ whole genome shotgun (WGS) entry which is preliminary data.</text>
</comment>
<feature type="domain" description="NAD-dependent epimerase/dehydratase" evidence="3">
    <location>
        <begin position="180"/>
        <end position="291"/>
    </location>
</feature>
<evidence type="ECO:0000259" key="3">
    <source>
        <dbReference type="Pfam" id="PF01370"/>
    </source>
</evidence>
<name>A0ABP6WKH8_9ACTN</name>
<dbReference type="PANTHER" id="PTHR43000">
    <property type="entry name" value="DTDP-D-GLUCOSE 4,6-DEHYDRATASE-RELATED"/>
    <property type="match status" value="1"/>
</dbReference>
<dbReference type="RefSeq" id="WP_257441561.1">
    <property type="nucleotide sequence ID" value="NZ_BAABBB010000028.1"/>
</dbReference>
<dbReference type="SUPFAM" id="SSF51735">
    <property type="entry name" value="NAD(P)-binding Rossmann-fold domains"/>
    <property type="match status" value="1"/>
</dbReference>
<evidence type="ECO:0000256" key="1">
    <source>
        <dbReference type="ARBA" id="ARBA00007637"/>
    </source>
</evidence>
<dbReference type="Pfam" id="PF01370">
    <property type="entry name" value="Epimerase"/>
    <property type="match status" value="2"/>
</dbReference>
<feature type="domain" description="NAD-dependent epimerase/dehydratase" evidence="3">
    <location>
        <begin position="10"/>
        <end position="147"/>
    </location>
</feature>
<feature type="compositionally biased region" description="Polar residues" evidence="2">
    <location>
        <begin position="181"/>
        <end position="191"/>
    </location>
</feature>
<dbReference type="InterPro" id="IPR036291">
    <property type="entry name" value="NAD(P)-bd_dom_sf"/>
</dbReference>
<sequence length="365" mass="39179">MNSEQLSPAVIVTGGAGFIGCALSPGLLERGLPVIAIDSLLEQVHPGQQRPEALPAEVELVHADVTDAAAWDALLQRVRPELVIHLAAETGTGQSLTESTRHAMSNVVGTTTMLDAFVRHDVLPKHVVLTSSRAVYGEGAWTDASGTDFNPPPRSHAQLERGEWDHQGPDGTTAVARPTDAATTRPNPASVYGSTKLTQELILRNWADAFSVPVSVLRLQNVYGPGQSPHNPYTGIVTLFHRLASRGETLDVYEDGLIGRDFVHIDDVVSALHACIERPPAVEENRTLDVGTGTVTTILDAARMIAKTYGAPEPQISGKFRDGDVRHAVADVTRTRADLGWEPRWSFEDGSADLSTWLGKGGFLG</sequence>
<dbReference type="Gene3D" id="3.40.50.720">
    <property type="entry name" value="NAD(P)-binding Rossmann-like Domain"/>
    <property type="match status" value="1"/>
</dbReference>
<keyword evidence="5" id="KW-1185">Reference proteome</keyword>
<gene>
    <name evidence="4" type="ORF">GCM10022263_43530</name>
</gene>
<feature type="compositionally biased region" description="Basic and acidic residues" evidence="2">
    <location>
        <begin position="157"/>
        <end position="168"/>
    </location>
</feature>